<dbReference type="PANTHER" id="PTHR31096:SF7">
    <property type="entry name" value="ACT DOMAIN-CONTAINING PROTEIN ACR1"/>
    <property type="match status" value="1"/>
</dbReference>
<dbReference type="Pfam" id="PF01842">
    <property type="entry name" value="ACT"/>
    <property type="match status" value="1"/>
</dbReference>
<protein>
    <recommendedName>
        <fullName evidence="2">ACT domain-containing protein ACR</fullName>
    </recommendedName>
    <alternativeName>
        <fullName evidence="2">Protein ACT DOMAIN REPEATS</fullName>
    </alternativeName>
</protein>
<dbReference type="Gene3D" id="3.30.70.260">
    <property type="match status" value="2"/>
</dbReference>
<keyword evidence="1 2" id="KW-0677">Repeat</keyword>
<dbReference type="InterPro" id="IPR002912">
    <property type="entry name" value="ACT_dom"/>
</dbReference>
<organism evidence="4 5">
    <name type="scientific">Genlisea aurea</name>
    <dbReference type="NCBI Taxonomy" id="192259"/>
    <lineage>
        <taxon>Eukaryota</taxon>
        <taxon>Viridiplantae</taxon>
        <taxon>Streptophyta</taxon>
        <taxon>Embryophyta</taxon>
        <taxon>Tracheophyta</taxon>
        <taxon>Spermatophyta</taxon>
        <taxon>Magnoliopsida</taxon>
        <taxon>eudicotyledons</taxon>
        <taxon>Gunneridae</taxon>
        <taxon>Pentapetalae</taxon>
        <taxon>asterids</taxon>
        <taxon>lamiids</taxon>
        <taxon>Lamiales</taxon>
        <taxon>Lentibulariaceae</taxon>
        <taxon>Genlisea</taxon>
    </lineage>
</organism>
<dbReference type="EMBL" id="AUSU01006423">
    <property type="protein sequence ID" value="EPS62051.1"/>
    <property type="molecule type" value="Genomic_DNA"/>
</dbReference>
<dbReference type="PANTHER" id="PTHR31096">
    <property type="entry name" value="ACT DOMAIN-CONTAINING PROTEIN ACR4-RELATED"/>
    <property type="match status" value="1"/>
</dbReference>
<comment type="caution">
    <text evidence="4">The sequence shown here is derived from an EMBL/GenBank/DDBJ whole genome shotgun (WGS) entry which is preliminary data.</text>
</comment>
<gene>
    <name evidence="4" type="ORF">M569_12742</name>
</gene>
<dbReference type="SUPFAM" id="SSF55021">
    <property type="entry name" value="ACT-like"/>
    <property type="match status" value="2"/>
</dbReference>
<feature type="non-terminal residue" evidence="4">
    <location>
        <position position="330"/>
    </location>
</feature>
<evidence type="ECO:0000313" key="4">
    <source>
        <dbReference type="EMBL" id="EPS62051.1"/>
    </source>
</evidence>
<evidence type="ECO:0000256" key="1">
    <source>
        <dbReference type="ARBA" id="ARBA00022737"/>
    </source>
</evidence>
<reference evidence="4 5" key="1">
    <citation type="journal article" date="2013" name="BMC Genomics">
        <title>The miniature genome of a carnivorous plant Genlisea aurea contains a low number of genes and short non-coding sequences.</title>
        <authorList>
            <person name="Leushkin E.V."/>
            <person name="Sutormin R.A."/>
            <person name="Nabieva E.R."/>
            <person name="Penin A.A."/>
            <person name="Kondrashov A.S."/>
            <person name="Logacheva M.D."/>
        </authorList>
    </citation>
    <scope>NUCLEOTIDE SEQUENCE [LARGE SCALE GENOMIC DNA]</scope>
</reference>
<feature type="domain" description="ACT" evidence="3">
    <location>
        <begin position="7"/>
        <end position="85"/>
    </location>
</feature>
<evidence type="ECO:0000313" key="5">
    <source>
        <dbReference type="Proteomes" id="UP000015453"/>
    </source>
</evidence>
<feature type="domain" description="ACT" evidence="3">
    <location>
        <begin position="224"/>
        <end position="303"/>
    </location>
</feature>
<dbReference type="InterPro" id="IPR040217">
    <property type="entry name" value="ACR1-12"/>
</dbReference>
<sequence>VSAGKMALEMTGVDRPGLLSEISAALAHLECRITSAVAWTHRGQAACMINIEDVLEASQVQAQLENVLEAHHNDDEARSVKLASPSAGQTDSERRLHQLMAAERGDDYGQCCSCGSEEFDGLYVQKERCDGTHVRIESCRESGYLMIAVRSRDRPKLLFDTVCALTDLAYVVHHAAVGSNDSTAFQEYYVKREDGCSWYSEAEKQRIVQCLSAATERRCSQGVRLEIHANDRLGLLSDITRVFRENGLSITRAEMAVRGENATGAFYVKETSGDESVDQRTIERVVREMGSTDIVLDNTLSGSRRSCVSTKFSLGSVIWAQLERLSWNFR</sequence>
<comment type="function">
    <text evidence="2">Binds amino acids.</text>
</comment>
<dbReference type="GO" id="GO:0016597">
    <property type="term" value="F:amino acid binding"/>
    <property type="evidence" value="ECO:0007669"/>
    <property type="project" value="UniProtKB-UniRule"/>
</dbReference>
<proteinExistence type="predicted"/>
<feature type="non-terminal residue" evidence="4">
    <location>
        <position position="1"/>
    </location>
</feature>
<evidence type="ECO:0000259" key="3">
    <source>
        <dbReference type="PROSITE" id="PS51671"/>
    </source>
</evidence>
<evidence type="ECO:0000256" key="2">
    <source>
        <dbReference type="RuleBase" id="RU369043"/>
    </source>
</evidence>
<dbReference type="AlphaFoldDB" id="S8CCA3"/>
<name>S8CCA3_9LAMI</name>
<accession>S8CCA3</accession>
<dbReference type="InterPro" id="IPR045865">
    <property type="entry name" value="ACT-like_dom_sf"/>
</dbReference>
<dbReference type="OrthoDB" id="2019938at2759"/>
<dbReference type="PROSITE" id="PS51671">
    <property type="entry name" value="ACT"/>
    <property type="match status" value="2"/>
</dbReference>
<dbReference type="Proteomes" id="UP000015453">
    <property type="component" value="Unassembled WGS sequence"/>
</dbReference>
<keyword evidence="5" id="KW-1185">Reference proteome</keyword>